<accession>A0A6L2JDR6</accession>
<evidence type="ECO:0000256" key="1">
    <source>
        <dbReference type="SAM" id="MobiDB-lite"/>
    </source>
</evidence>
<gene>
    <name evidence="2" type="ORF">Tci_007121</name>
</gene>
<comment type="caution">
    <text evidence="2">The sequence shown here is derived from an EMBL/GenBank/DDBJ whole genome shotgun (WGS) entry which is preliminary data.</text>
</comment>
<dbReference type="EMBL" id="BKCJ010000658">
    <property type="protein sequence ID" value="GEU35143.1"/>
    <property type="molecule type" value="Genomic_DNA"/>
</dbReference>
<proteinExistence type="predicted"/>
<feature type="region of interest" description="Disordered" evidence="1">
    <location>
        <begin position="102"/>
        <end position="162"/>
    </location>
</feature>
<dbReference type="AlphaFoldDB" id="A0A6L2JDR6"/>
<reference evidence="2" key="1">
    <citation type="journal article" date="2019" name="Sci. Rep.">
        <title>Draft genome of Tanacetum cinerariifolium, the natural source of mosquito coil.</title>
        <authorList>
            <person name="Yamashiro T."/>
            <person name="Shiraishi A."/>
            <person name="Satake H."/>
            <person name="Nakayama K."/>
        </authorList>
    </citation>
    <scope>NUCLEOTIDE SEQUENCE</scope>
</reference>
<protein>
    <submittedName>
        <fullName evidence="2">Uncharacterized protein</fullName>
    </submittedName>
</protein>
<evidence type="ECO:0000313" key="2">
    <source>
        <dbReference type="EMBL" id="GEU35143.1"/>
    </source>
</evidence>
<name>A0A6L2JDR6_TANCI</name>
<sequence>MSVRTKVGLGFTNCIGENELGWDDSAFSVFTTHSKDVEGRPIFHRFAITDSMKAVPLPLTGDYTSLSDHTDLDESQISYGTKSSTSSDLKCVPNDFVSCNDSDKSLEVNTNDFASSDSSVKSSEHKPTDSTSCASTSSVSTSMNEADIDLNVRTPIKEPISV</sequence>
<feature type="compositionally biased region" description="Low complexity" evidence="1">
    <location>
        <begin position="129"/>
        <end position="142"/>
    </location>
</feature>
<organism evidence="2">
    <name type="scientific">Tanacetum cinerariifolium</name>
    <name type="common">Dalmatian daisy</name>
    <name type="synonym">Chrysanthemum cinerariifolium</name>
    <dbReference type="NCBI Taxonomy" id="118510"/>
    <lineage>
        <taxon>Eukaryota</taxon>
        <taxon>Viridiplantae</taxon>
        <taxon>Streptophyta</taxon>
        <taxon>Embryophyta</taxon>
        <taxon>Tracheophyta</taxon>
        <taxon>Spermatophyta</taxon>
        <taxon>Magnoliopsida</taxon>
        <taxon>eudicotyledons</taxon>
        <taxon>Gunneridae</taxon>
        <taxon>Pentapetalae</taxon>
        <taxon>asterids</taxon>
        <taxon>campanulids</taxon>
        <taxon>Asterales</taxon>
        <taxon>Asteraceae</taxon>
        <taxon>Asteroideae</taxon>
        <taxon>Anthemideae</taxon>
        <taxon>Anthemidinae</taxon>
        <taxon>Tanacetum</taxon>
    </lineage>
</organism>